<keyword evidence="11" id="KW-0624">Polysaccharide degradation</keyword>
<evidence type="ECO:0000256" key="7">
    <source>
        <dbReference type="ARBA" id="ARBA00023008"/>
    </source>
</evidence>
<feature type="chain" id="PRO_5025378192" description="lytic cellulose monooxygenase (C4-dehydrogenating)" evidence="15">
    <location>
        <begin position="20"/>
        <end position="394"/>
    </location>
</feature>
<dbReference type="CDD" id="cd21175">
    <property type="entry name" value="LPMO_AA9"/>
    <property type="match status" value="1"/>
</dbReference>
<feature type="domain" description="Auxiliary Activity family 9 catalytic" evidence="16">
    <location>
        <begin position="18"/>
        <end position="237"/>
    </location>
</feature>
<keyword evidence="9" id="KW-1015">Disulfide bond</keyword>
<evidence type="ECO:0000256" key="9">
    <source>
        <dbReference type="ARBA" id="ARBA00023157"/>
    </source>
</evidence>
<dbReference type="InterPro" id="IPR049892">
    <property type="entry name" value="AA9"/>
</dbReference>
<comment type="subcellular location">
    <subcellularLocation>
        <location evidence="2">Secreted</location>
    </subcellularLocation>
</comment>
<evidence type="ECO:0000256" key="11">
    <source>
        <dbReference type="ARBA" id="ARBA00023326"/>
    </source>
</evidence>
<keyword evidence="6" id="KW-0560">Oxidoreductase</keyword>
<feature type="signal peptide" evidence="15">
    <location>
        <begin position="1"/>
        <end position="19"/>
    </location>
</feature>
<evidence type="ECO:0000256" key="4">
    <source>
        <dbReference type="ARBA" id="ARBA00022723"/>
    </source>
</evidence>
<dbReference type="Pfam" id="PF03443">
    <property type="entry name" value="AA9"/>
    <property type="match status" value="1"/>
</dbReference>
<keyword evidence="18" id="KW-1185">Reference proteome</keyword>
<evidence type="ECO:0000256" key="1">
    <source>
        <dbReference type="ARBA" id="ARBA00001973"/>
    </source>
</evidence>
<dbReference type="GO" id="GO:0046872">
    <property type="term" value="F:metal ion binding"/>
    <property type="evidence" value="ECO:0007669"/>
    <property type="project" value="UniProtKB-KW"/>
</dbReference>
<keyword evidence="4" id="KW-0479">Metal-binding</keyword>
<gene>
    <name evidence="17" type="ORF">BT63DRAFT_451204</name>
</gene>
<dbReference type="PANTHER" id="PTHR33353:SF6">
    <property type="entry name" value="ENDOGLUCANASE IV"/>
    <property type="match status" value="1"/>
</dbReference>
<evidence type="ECO:0000256" key="5">
    <source>
        <dbReference type="ARBA" id="ARBA00023001"/>
    </source>
</evidence>
<dbReference type="Proteomes" id="UP000799302">
    <property type="component" value="Unassembled WGS sequence"/>
</dbReference>
<evidence type="ECO:0000256" key="15">
    <source>
        <dbReference type="SAM" id="SignalP"/>
    </source>
</evidence>
<keyword evidence="8" id="KW-0503">Monooxygenase</keyword>
<evidence type="ECO:0000256" key="14">
    <source>
        <dbReference type="ARBA" id="ARBA00047174"/>
    </source>
</evidence>
<comment type="cofactor">
    <cofactor evidence="1">
        <name>Cu(2+)</name>
        <dbReference type="ChEBI" id="CHEBI:29036"/>
    </cofactor>
</comment>
<evidence type="ECO:0000256" key="10">
    <source>
        <dbReference type="ARBA" id="ARBA00023277"/>
    </source>
</evidence>
<organism evidence="17 18">
    <name type="scientific">Microthyrium microscopicum</name>
    <dbReference type="NCBI Taxonomy" id="703497"/>
    <lineage>
        <taxon>Eukaryota</taxon>
        <taxon>Fungi</taxon>
        <taxon>Dikarya</taxon>
        <taxon>Ascomycota</taxon>
        <taxon>Pezizomycotina</taxon>
        <taxon>Dothideomycetes</taxon>
        <taxon>Dothideomycetes incertae sedis</taxon>
        <taxon>Microthyriales</taxon>
        <taxon>Microthyriaceae</taxon>
        <taxon>Microthyrium</taxon>
    </lineage>
</organism>
<reference evidence="17" key="1">
    <citation type="journal article" date="2020" name="Stud. Mycol.">
        <title>101 Dothideomycetes genomes: a test case for predicting lifestyles and emergence of pathogens.</title>
        <authorList>
            <person name="Haridas S."/>
            <person name="Albert R."/>
            <person name="Binder M."/>
            <person name="Bloem J."/>
            <person name="Labutti K."/>
            <person name="Salamov A."/>
            <person name="Andreopoulos B."/>
            <person name="Baker S."/>
            <person name="Barry K."/>
            <person name="Bills G."/>
            <person name="Bluhm B."/>
            <person name="Cannon C."/>
            <person name="Castanera R."/>
            <person name="Culley D."/>
            <person name="Daum C."/>
            <person name="Ezra D."/>
            <person name="Gonzalez J."/>
            <person name="Henrissat B."/>
            <person name="Kuo A."/>
            <person name="Liang C."/>
            <person name="Lipzen A."/>
            <person name="Lutzoni F."/>
            <person name="Magnuson J."/>
            <person name="Mondo S."/>
            <person name="Nolan M."/>
            <person name="Ohm R."/>
            <person name="Pangilinan J."/>
            <person name="Park H.-J."/>
            <person name="Ramirez L."/>
            <person name="Alfaro M."/>
            <person name="Sun H."/>
            <person name="Tritt A."/>
            <person name="Yoshinaga Y."/>
            <person name="Zwiers L.-H."/>
            <person name="Turgeon B."/>
            <person name="Goodwin S."/>
            <person name="Spatafora J."/>
            <person name="Crous P."/>
            <person name="Grigoriev I."/>
        </authorList>
    </citation>
    <scope>NUCLEOTIDE SEQUENCE</scope>
    <source>
        <strain evidence="17">CBS 115976</strain>
    </source>
</reference>
<evidence type="ECO:0000313" key="17">
    <source>
        <dbReference type="EMBL" id="KAF2673173.1"/>
    </source>
</evidence>
<keyword evidence="10" id="KW-0119">Carbohydrate metabolism</keyword>
<dbReference type="GO" id="GO:0004497">
    <property type="term" value="F:monooxygenase activity"/>
    <property type="evidence" value="ECO:0007669"/>
    <property type="project" value="UniProtKB-KW"/>
</dbReference>
<evidence type="ECO:0000259" key="16">
    <source>
        <dbReference type="Pfam" id="PF03443"/>
    </source>
</evidence>
<dbReference type="GO" id="GO:0005576">
    <property type="term" value="C:extracellular region"/>
    <property type="evidence" value="ECO:0007669"/>
    <property type="project" value="UniProtKB-SubCell"/>
</dbReference>
<dbReference type="AlphaFoldDB" id="A0A6A6UNZ6"/>
<dbReference type="Gene3D" id="2.70.50.70">
    <property type="match status" value="1"/>
</dbReference>
<evidence type="ECO:0000313" key="18">
    <source>
        <dbReference type="Proteomes" id="UP000799302"/>
    </source>
</evidence>
<comment type="similarity">
    <text evidence="12">Belongs to the polysaccharide monooxygenase AA9 family.</text>
</comment>
<evidence type="ECO:0000256" key="6">
    <source>
        <dbReference type="ARBA" id="ARBA00023002"/>
    </source>
</evidence>
<accession>A0A6A6UNZ6</accession>
<dbReference type="OrthoDB" id="4849160at2759"/>
<name>A0A6A6UNZ6_9PEZI</name>
<keyword evidence="5" id="KW-0136">Cellulose degradation</keyword>
<evidence type="ECO:0000256" key="8">
    <source>
        <dbReference type="ARBA" id="ARBA00023033"/>
    </source>
</evidence>
<comment type="catalytic activity">
    <reaction evidence="13">
        <text>[(1-&gt;4)-beta-D-glucosyl]n+m + reduced acceptor + O2 = 4-dehydro-beta-D-glucosyl-[(1-&gt;4)-beta-D-glucosyl]n-1 + [(1-&gt;4)-beta-D-glucosyl]m + acceptor + H2O.</text>
        <dbReference type="EC" id="1.14.99.56"/>
    </reaction>
</comment>
<proteinExistence type="inferred from homology"/>
<dbReference type="PANTHER" id="PTHR33353">
    <property type="entry name" value="PUTATIVE (AFU_ORTHOLOGUE AFUA_1G12560)-RELATED"/>
    <property type="match status" value="1"/>
</dbReference>
<keyword evidence="15" id="KW-0732">Signal</keyword>
<keyword evidence="3" id="KW-0964">Secreted</keyword>
<keyword evidence="7" id="KW-0186">Copper</keyword>
<evidence type="ECO:0000256" key="13">
    <source>
        <dbReference type="ARBA" id="ARBA00045077"/>
    </source>
</evidence>
<dbReference type="GO" id="GO:0030245">
    <property type="term" value="P:cellulose catabolic process"/>
    <property type="evidence" value="ECO:0007669"/>
    <property type="project" value="UniProtKB-KW"/>
</dbReference>
<evidence type="ECO:0000256" key="2">
    <source>
        <dbReference type="ARBA" id="ARBA00004613"/>
    </source>
</evidence>
<dbReference type="InterPro" id="IPR005103">
    <property type="entry name" value="AA9_LPMO"/>
</dbReference>
<evidence type="ECO:0000256" key="3">
    <source>
        <dbReference type="ARBA" id="ARBA00022525"/>
    </source>
</evidence>
<dbReference type="EC" id="1.14.99.56" evidence="14"/>
<protein>
    <recommendedName>
        <fullName evidence="14">lytic cellulose monooxygenase (C4-dehydrogenating)</fullName>
        <ecNumber evidence="14">1.14.99.56</ecNumber>
    </recommendedName>
</protein>
<dbReference type="EMBL" id="MU004231">
    <property type="protein sequence ID" value="KAF2673173.1"/>
    <property type="molecule type" value="Genomic_DNA"/>
</dbReference>
<sequence>MHQSILLAASWAAFTAAHGHLKSWTIDGTTYPSFDPLYDGGPEFNPKRIEYGFPKIKTDIGPGVNPLTDVRNLSIACRWRPLAEPKLTAVARAGSKVTFQWLDWFSNHKGPVYTYMGELPASGKIEDIKFFKIDEIAYDPATKTWGSDVLMKNNQSVTATIPSDIKPGTYVIRHEIIALHGAMNDNYKTKISGAQFYPQCAQVKVTGEGTATPAGNTFPGTYTWDEPGILINAFYMPNEYKSPGGPVYKPAKELPLKGSQPIVNETGVLTGEEGAKYIAARIKSDTKWENGVHNNEAGHPGGGGCIWEVGKTPKEATCSSTNVKNVGPYKGWAQPKGSPDYVNDVQSSGINKGFGGAITYLFDPTAPRWEERAAKGEKPFDIAALRALPKTASK</sequence>
<evidence type="ECO:0000256" key="12">
    <source>
        <dbReference type="ARBA" id="ARBA00044502"/>
    </source>
</evidence>